<accession>A0ABU9Y8Y7</accession>
<gene>
    <name evidence="3" type="ORF">ABC974_21785</name>
</gene>
<comment type="caution">
    <text evidence="3">The sequence shown here is derived from an EMBL/GenBank/DDBJ whole genome shotgun (WGS) entry which is preliminary data.</text>
</comment>
<dbReference type="Pfam" id="PF18932">
    <property type="entry name" value="DUF5681"/>
    <property type="match status" value="1"/>
</dbReference>
<name>A0ABU9Y8Y7_9SPHN</name>
<dbReference type="InterPro" id="IPR043736">
    <property type="entry name" value="DUF5681"/>
</dbReference>
<feature type="compositionally biased region" description="Gly residues" evidence="1">
    <location>
        <begin position="14"/>
        <end position="26"/>
    </location>
</feature>
<keyword evidence="4" id="KW-1185">Reference proteome</keyword>
<feature type="domain" description="DUF5681" evidence="2">
    <location>
        <begin position="34"/>
        <end position="122"/>
    </location>
</feature>
<dbReference type="Proteomes" id="UP001419910">
    <property type="component" value="Unassembled WGS sequence"/>
</dbReference>
<dbReference type="EMBL" id="JBDIME010000026">
    <property type="protein sequence ID" value="MEN2792278.1"/>
    <property type="molecule type" value="Genomic_DNA"/>
</dbReference>
<reference evidence="3 4" key="1">
    <citation type="submission" date="2024-05" db="EMBL/GenBank/DDBJ databases">
        <authorList>
            <person name="Liu Q."/>
            <person name="Xin Y.-H."/>
        </authorList>
    </citation>
    <scope>NUCLEOTIDE SEQUENCE [LARGE SCALE GENOMIC DNA]</scope>
    <source>
        <strain evidence="3 4">CGMCC 1.10181</strain>
    </source>
</reference>
<proteinExistence type="predicted"/>
<organism evidence="3 4">
    <name type="scientific">Sphingomonas oligophenolica</name>
    <dbReference type="NCBI Taxonomy" id="301154"/>
    <lineage>
        <taxon>Bacteria</taxon>
        <taxon>Pseudomonadati</taxon>
        <taxon>Pseudomonadota</taxon>
        <taxon>Alphaproteobacteria</taxon>
        <taxon>Sphingomonadales</taxon>
        <taxon>Sphingomonadaceae</taxon>
        <taxon>Sphingomonas</taxon>
    </lineage>
</organism>
<feature type="compositionally biased region" description="Basic and acidic residues" evidence="1">
    <location>
        <begin position="1"/>
        <end position="13"/>
    </location>
</feature>
<protein>
    <submittedName>
        <fullName evidence="3">DUF5681 domain-containing protein</fullName>
    </submittedName>
</protein>
<evidence type="ECO:0000313" key="3">
    <source>
        <dbReference type="EMBL" id="MEN2792278.1"/>
    </source>
</evidence>
<feature type="region of interest" description="Disordered" evidence="1">
    <location>
        <begin position="1"/>
        <end position="68"/>
    </location>
</feature>
<evidence type="ECO:0000313" key="4">
    <source>
        <dbReference type="Proteomes" id="UP001419910"/>
    </source>
</evidence>
<evidence type="ECO:0000256" key="1">
    <source>
        <dbReference type="SAM" id="MobiDB-lite"/>
    </source>
</evidence>
<sequence length="187" mass="20694">MADHDFESREDRGGMAGAGAPGGWRIGKGKPPVEHQFPKGRSGNPAGRPRRSGAPGDRLRGADEPTRQTILDEAYRMVEVREGDTVLTLSMNQAVFRAIGMAALSGNQRAQERWAAMVQAAEYEQKRAQLAIFNVIEREEKERAAKRRERLGVEDEYDPYEEDIIVDQRSGSVVIRDVGEQDGGDGQ</sequence>
<feature type="compositionally biased region" description="Basic and acidic residues" evidence="1">
    <location>
        <begin position="57"/>
        <end position="66"/>
    </location>
</feature>
<evidence type="ECO:0000259" key="2">
    <source>
        <dbReference type="Pfam" id="PF18932"/>
    </source>
</evidence>
<dbReference type="RefSeq" id="WP_343893016.1">
    <property type="nucleotide sequence ID" value="NZ_BAAAEH010000067.1"/>
</dbReference>